<reference evidence="1" key="1">
    <citation type="journal article" date="2020" name="Stud. Mycol.">
        <title>101 Dothideomycetes genomes: a test case for predicting lifestyles and emergence of pathogens.</title>
        <authorList>
            <person name="Haridas S."/>
            <person name="Albert R."/>
            <person name="Binder M."/>
            <person name="Bloem J."/>
            <person name="Labutti K."/>
            <person name="Salamov A."/>
            <person name="Andreopoulos B."/>
            <person name="Baker S."/>
            <person name="Barry K."/>
            <person name="Bills G."/>
            <person name="Bluhm B."/>
            <person name="Cannon C."/>
            <person name="Castanera R."/>
            <person name="Culley D."/>
            <person name="Daum C."/>
            <person name="Ezra D."/>
            <person name="Gonzalez J."/>
            <person name="Henrissat B."/>
            <person name="Kuo A."/>
            <person name="Liang C."/>
            <person name="Lipzen A."/>
            <person name="Lutzoni F."/>
            <person name="Magnuson J."/>
            <person name="Mondo S."/>
            <person name="Nolan M."/>
            <person name="Ohm R."/>
            <person name="Pangilinan J."/>
            <person name="Park H.-J."/>
            <person name="Ramirez L."/>
            <person name="Alfaro M."/>
            <person name="Sun H."/>
            <person name="Tritt A."/>
            <person name="Yoshinaga Y."/>
            <person name="Zwiers L.-H."/>
            <person name="Turgeon B."/>
            <person name="Goodwin S."/>
            <person name="Spatafora J."/>
            <person name="Crous P."/>
            <person name="Grigoriev I."/>
        </authorList>
    </citation>
    <scope>NUCLEOTIDE SEQUENCE</scope>
    <source>
        <strain evidence="1">CBS 109.77</strain>
    </source>
</reference>
<proteinExistence type="predicted"/>
<evidence type="ECO:0000313" key="1">
    <source>
        <dbReference type="EMBL" id="KAF2798293.1"/>
    </source>
</evidence>
<name>A0A6A6XQ67_9PLEO</name>
<protein>
    <submittedName>
        <fullName evidence="1">Uncharacterized protein</fullName>
    </submittedName>
</protein>
<organism evidence="1 2">
    <name type="scientific">Melanomma pulvis-pyrius CBS 109.77</name>
    <dbReference type="NCBI Taxonomy" id="1314802"/>
    <lineage>
        <taxon>Eukaryota</taxon>
        <taxon>Fungi</taxon>
        <taxon>Dikarya</taxon>
        <taxon>Ascomycota</taxon>
        <taxon>Pezizomycotina</taxon>
        <taxon>Dothideomycetes</taxon>
        <taxon>Pleosporomycetidae</taxon>
        <taxon>Pleosporales</taxon>
        <taxon>Melanommataceae</taxon>
        <taxon>Melanomma</taxon>
    </lineage>
</organism>
<evidence type="ECO:0000313" key="2">
    <source>
        <dbReference type="Proteomes" id="UP000799757"/>
    </source>
</evidence>
<dbReference type="EMBL" id="MU001787">
    <property type="protein sequence ID" value="KAF2798293.1"/>
    <property type="molecule type" value="Genomic_DNA"/>
</dbReference>
<gene>
    <name evidence="1" type="ORF">K505DRAFT_115061</name>
</gene>
<dbReference type="AlphaFoldDB" id="A0A6A6XQ67"/>
<keyword evidence="2" id="KW-1185">Reference proteome</keyword>
<sequence length="84" mass="9541">MLSSCVYPTTLARTCRRAIRKMFSNFLFINIDLCRLNEDYGRKRRARIFGLATSTGARQALPSGASLCTPYRRMDEMATAHVYG</sequence>
<accession>A0A6A6XQ67</accession>
<dbReference type="Proteomes" id="UP000799757">
    <property type="component" value="Unassembled WGS sequence"/>
</dbReference>